<feature type="coiled-coil region" evidence="2">
    <location>
        <begin position="438"/>
        <end position="465"/>
    </location>
</feature>
<dbReference type="OrthoDB" id="2481648at2"/>
<dbReference type="AlphaFoldDB" id="G2TK21"/>
<organism evidence="3 4">
    <name type="scientific">Heyndrickxia coagulans 36D1</name>
    <dbReference type="NCBI Taxonomy" id="345219"/>
    <lineage>
        <taxon>Bacteria</taxon>
        <taxon>Bacillati</taxon>
        <taxon>Bacillota</taxon>
        <taxon>Bacilli</taxon>
        <taxon>Bacillales</taxon>
        <taxon>Bacillaceae</taxon>
        <taxon>Heyndrickxia</taxon>
    </lineage>
</organism>
<reference evidence="3 4" key="1">
    <citation type="journal article" date="2011" name="Stand. Genomic Sci.">
        <title>Complete Genome Sequence of a thermotolerant sporogenic lactic acid bacterium, Bacillus coagulans strain 36D1.</title>
        <authorList>
            <person name="Rhee M.S."/>
            <person name="Moritz B.E."/>
            <person name="Xie G."/>
            <person name="Glavina Del Rio T."/>
            <person name="Dalin E."/>
            <person name="Tice H."/>
            <person name="Bruce D."/>
            <person name="Goodwin L."/>
            <person name="Chertkov O."/>
            <person name="Brettin T."/>
            <person name="Han C."/>
            <person name="Detter C."/>
            <person name="Pitluck S."/>
            <person name="Land M.L."/>
            <person name="Patel M."/>
            <person name="Ou M."/>
            <person name="Harbrucker R."/>
            <person name="Ingram L.O."/>
            <person name="Shanmugam K.T."/>
        </authorList>
    </citation>
    <scope>NUCLEOTIDE SEQUENCE [LARGE SCALE GENOMIC DNA]</scope>
    <source>
        <strain evidence="3 4">36D1</strain>
    </source>
</reference>
<feature type="coiled-coil region" evidence="2">
    <location>
        <begin position="855"/>
        <end position="889"/>
    </location>
</feature>
<accession>G2TK21</accession>
<dbReference type="GO" id="GO:0003697">
    <property type="term" value="F:single-stranded DNA binding"/>
    <property type="evidence" value="ECO:0007669"/>
    <property type="project" value="TreeGrafter"/>
</dbReference>
<evidence type="ECO:0000256" key="1">
    <source>
        <dbReference type="ARBA" id="ARBA00023054"/>
    </source>
</evidence>
<proteinExistence type="predicted"/>
<protein>
    <submittedName>
        <fullName evidence="3">SMC domain protein</fullName>
    </submittedName>
</protein>
<dbReference type="Proteomes" id="UP000009283">
    <property type="component" value="Chromosome"/>
</dbReference>
<name>G2TK21_HEYCO</name>
<dbReference type="InterPro" id="IPR027417">
    <property type="entry name" value="P-loop_NTPase"/>
</dbReference>
<evidence type="ECO:0000256" key="2">
    <source>
        <dbReference type="SAM" id="Coils"/>
    </source>
</evidence>
<dbReference type="SUPFAM" id="SSF52540">
    <property type="entry name" value="P-loop containing nucleoside triphosphate hydrolases"/>
    <property type="match status" value="2"/>
</dbReference>
<dbReference type="CDD" id="cd00267">
    <property type="entry name" value="ABC_ATPase"/>
    <property type="match status" value="1"/>
</dbReference>
<sequence length="1065" mass="124577">MIPYRLKFAGIRDFEPTLMDLSGDEHIMITGPNGSGKSTISFCMGAVLYSSKVDVEGLKSRNLRPDQVWRAHISLLFRNAGQMKIDEPEFIEFTLHIEQEPGQPIKKEFIVEKGETIDEWQGKTTYTSGDQYHNFSAYKKALQYRYKIDSDLFYLIWYQQEVNQFAVMHPEERFRIFSEMHGIDQARKNWEESMEKVKETEETLLAAENHVKLNKQNLGILKTALDVFLDNQRRLKEGAEKAIHSLLHLELFYQKEIETVNSVIEDLSEQLDDFRDQYASSSTQKEEQEEAIKSLATTLEKREEALKALEQRIKVEYTRLKSITDEKNGLEEELESLTEKQKTISRTEEEARSAQAELLKELKHTEQKKSEIDYSVQEINHKLNELSEELGKLHYFIEEAERLEKIHLEKLEQFHSSHHVQTTIDQLGKAIHQNGDLLHETNAAIKQLRKEELSLKEDRNVSQRQQQSLDYFRTIGIAAYPLRELLELDSAAKLKDENRFNAIKYAVFFNGKHAQPPNDLYHVPLMDIVPDTFEEHVPELHLKIKAGLTEEQIRFAAKALYWTKQFFTGTKPRIENGFLIDQSGIRGPQEKAGYILSQRARQIRLQQVQQELGQLESKAKMLEQKIQSDTEQFQFLNSEIQKVKEAEAFMTQKHERAQKKQKLAEATAAQSRFRQELIQLDQRRNHIVEKQTEFNHELKQVVQELEFYRELGKRKEKFDQLREIARQEKEKRKEIKTLNASREELEFQLDEQESRIKNQERKLRAIINRLEDINRNIDSTLLQQNRKKERLETCQAELVIVMQQLQEIQNLVPDLYAVFSSSFERLAELSETTLKTQLSNAMITFDNARHQEGIDPAAEDNYKKAKEEYERLEKEYQESKILLEHNKQRTAALKENLETTINMRVLEINKRFAVYMAAFQFQGEISWAQREDKNRRTHFDLYIKARKEGHRGTMEDVSVKARGGRVGKGVSGGEESLSSLLFALALLQNLETTPGFIVLDEFDSALDEQRKSKVFDLYVEQLHRKLIILTPKSHEDEYINRFKKAFVVQHDPAIPKSKVTGIRLK</sequence>
<feature type="coiled-coil region" evidence="2">
    <location>
        <begin position="605"/>
        <end position="639"/>
    </location>
</feature>
<dbReference type="EMBL" id="CP003056">
    <property type="protein sequence ID" value="AEP01022.1"/>
    <property type="molecule type" value="Genomic_DNA"/>
</dbReference>
<dbReference type="RefSeq" id="WP_014097106.1">
    <property type="nucleotide sequence ID" value="NC_016023.1"/>
</dbReference>
<feature type="coiled-coil region" evidence="2">
    <location>
        <begin position="721"/>
        <end position="811"/>
    </location>
</feature>
<dbReference type="eggNOG" id="COG1196">
    <property type="taxonomic scope" value="Bacteria"/>
</dbReference>
<dbReference type="Gene3D" id="3.40.50.300">
    <property type="entry name" value="P-loop containing nucleotide triphosphate hydrolases"/>
    <property type="match status" value="2"/>
</dbReference>
<keyword evidence="1 2" id="KW-0175">Coiled coil</keyword>
<feature type="coiled-coil region" evidence="2">
    <location>
        <begin position="257"/>
        <end position="368"/>
    </location>
</feature>
<dbReference type="PANTHER" id="PTHR45916:SF1">
    <property type="entry name" value="STRUCTURAL MAINTENANCE OF CHROMOSOMES PROTEIN 5"/>
    <property type="match status" value="1"/>
</dbReference>
<dbReference type="PANTHER" id="PTHR45916">
    <property type="entry name" value="STRUCTURAL MAINTENANCE OF CHROMOSOMES PROTEIN 5"/>
    <property type="match status" value="1"/>
</dbReference>
<dbReference type="KEGG" id="bag:Bcoa_1835"/>
<dbReference type="GO" id="GO:0030915">
    <property type="term" value="C:Smc5-Smc6 complex"/>
    <property type="evidence" value="ECO:0007669"/>
    <property type="project" value="TreeGrafter"/>
</dbReference>
<evidence type="ECO:0000313" key="4">
    <source>
        <dbReference type="Proteomes" id="UP000009283"/>
    </source>
</evidence>
<dbReference type="HOGENOM" id="CLU_288491_0_0_9"/>
<gene>
    <name evidence="3" type="ORF">Bcoa_1835</name>
</gene>
<evidence type="ECO:0000313" key="3">
    <source>
        <dbReference type="EMBL" id="AEP01022.1"/>
    </source>
</evidence>
<dbReference type="GO" id="GO:0000724">
    <property type="term" value="P:double-strand break repair via homologous recombination"/>
    <property type="evidence" value="ECO:0007669"/>
    <property type="project" value="TreeGrafter"/>
</dbReference>